<proteinExistence type="predicted"/>
<dbReference type="Proteomes" id="UP000070539">
    <property type="component" value="Unassembled WGS sequence"/>
</dbReference>
<dbReference type="RefSeq" id="WP_066086361.1">
    <property type="nucleotide sequence ID" value="NZ_LRVM01000003.1"/>
</dbReference>
<evidence type="ECO:0000313" key="1">
    <source>
        <dbReference type="EMBL" id="KXL53375.1"/>
    </source>
</evidence>
<name>A0A136WFU3_9FIRM</name>
<gene>
    <name evidence="1" type="ORF">CLNEO_13460</name>
</gene>
<organism evidence="1 2">
    <name type="scientific">Anaerotignum neopropionicum</name>
    <dbReference type="NCBI Taxonomy" id="36847"/>
    <lineage>
        <taxon>Bacteria</taxon>
        <taxon>Bacillati</taxon>
        <taxon>Bacillota</taxon>
        <taxon>Clostridia</taxon>
        <taxon>Lachnospirales</taxon>
        <taxon>Anaerotignaceae</taxon>
        <taxon>Anaerotignum</taxon>
    </lineage>
</organism>
<dbReference type="STRING" id="36847.CLNEO_13460"/>
<comment type="caution">
    <text evidence="1">The sequence shown here is derived from an EMBL/GenBank/DDBJ whole genome shotgun (WGS) entry which is preliminary data.</text>
</comment>
<protein>
    <submittedName>
        <fullName evidence="1">Uncharacterized protein</fullName>
    </submittedName>
</protein>
<sequence>MLDLQRVSNESYELKWFDGTVLKLRKPTRAMELSFLDINTKKMDEKTGIAAIYNLMYRIFILHEPVYIQKKGFINKLLKKTELLVITESDVEKIPYDILVNILEEYFDFYYKKLGE</sequence>
<keyword evidence="2" id="KW-1185">Reference proteome</keyword>
<dbReference type="EMBL" id="LRVM01000003">
    <property type="protein sequence ID" value="KXL53375.1"/>
    <property type="molecule type" value="Genomic_DNA"/>
</dbReference>
<reference evidence="1 2" key="1">
    <citation type="submission" date="2016-01" db="EMBL/GenBank/DDBJ databases">
        <title>Genome sequence of Clostridium neopropionicum X4, DSM-3847.</title>
        <authorList>
            <person name="Poehlein A."/>
            <person name="Beck M.H."/>
            <person name="Bengelsdorf F.R."/>
            <person name="Daniel R."/>
            <person name="Duerre P."/>
        </authorList>
    </citation>
    <scope>NUCLEOTIDE SEQUENCE [LARGE SCALE GENOMIC DNA]</scope>
    <source>
        <strain evidence="1 2">DSM-3847</strain>
    </source>
</reference>
<dbReference type="AlphaFoldDB" id="A0A136WFU3"/>
<accession>A0A136WFU3</accession>
<evidence type="ECO:0000313" key="2">
    <source>
        <dbReference type="Proteomes" id="UP000070539"/>
    </source>
</evidence>
<dbReference type="OrthoDB" id="9949145at2"/>